<keyword evidence="3" id="KW-1185">Reference proteome</keyword>
<keyword evidence="1" id="KW-1133">Transmembrane helix</keyword>
<keyword evidence="1" id="KW-0812">Transmembrane</keyword>
<keyword evidence="1" id="KW-0472">Membrane</keyword>
<feature type="non-terminal residue" evidence="2">
    <location>
        <position position="132"/>
    </location>
</feature>
<reference evidence="2 3" key="1">
    <citation type="submission" date="2014-04" db="EMBL/GenBank/DDBJ databases">
        <authorList>
            <consortium name="DOE Joint Genome Institute"/>
            <person name="Kuo A."/>
            <person name="Tarkka M."/>
            <person name="Buscot F."/>
            <person name="Kohler A."/>
            <person name="Nagy L.G."/>
            <person name="Floudas D."/>
            <person name="Copeland A."/>
            <person name="Barry K.W."/>
            <person name="Cichocki N."/>
            <person name="Veneault-Fourrey C."/>
            <person name="LaButti K."/>
            <person name="Lindquist E.A."/>
            <person name="Lipzen A."/>
            <person name="Lundell T."/>
            <person name="Morin E."/>
            <person name="Murat C."/>
            <person name="Sun H."/>
            <person name="Tunlid A."/>
            <person name="Henrissat B."/>
            <person name="Grigoriev I.V."/>
            <person name="Hibbett D.S."/>
            <person name="Martin F."/>
            <person name="Nordberg H.P."/>
            <person name="Cantor M.N."/>
            <person name="Hua S.X."/>
        </authorList>
    </citation>
    <scope>NUCLEOTIDE SEQUENCE [LARGE SCALE GENOMIC DNA]</scope>
    <source>
        <strain evidence="2 3">F 1598</strain>
    </source>
</reference>
<dbReference type="EMBL" id="KN832998">
    <property type="protein sequence ID" value="KIM81496.1"/>
    <property type="molecule type" value="Genomic_DNA"/>
</dbReference>
<dbReference type="HOGENOM" id="CLU_1922125_0_0_1"/>
<sequence length="132" mass="14766">MARGRQLLLYGCYFSTSAALFDTYLLTNDPRLNQRYVDQNIKALGYGTRFKNAPAFIRALIAALIAPPPTTWQPARILMVPADIFKGPSSCHMETVSDLILSHQLLGTQWRHAARSMTKGCTMIDHRITGKV</sequence>
<evidence type="ECO:0000256" key="1">
    <source>
        <dbReference type="SAM" id="Phobius"/>
    </source>
</evidence>
<evidence type="ECO:0000313" key="3">
    <source>
        <dbReference type="Proteomes" id="UP000054166"/>
    </source>
</evidence>
<reference evidence="3" key="2">
    <citation type="submission" date="2015-01" db="EMBL/GenBank/DDBJ databases">
        <title>Evolutionary Origins and Diversification of the Mycorrhizal Mutualists.</title>
        <authorList>
            <consortium name="DOE Joint Genome Institute"/>
            <consortium name="Mycorrhizal Genomics Consortium"/>
            <person name="Kohler A."/>
            <person name="Kuo A."/>
            <person name="Nagy L.G."/>
            <person name="Floudas D."/>
            <person name="Copeland A."/>
            <person name="Barry K.W."/>
            <person name="Cichocki N."/>
            <person name="Veneault-Fourrey C."/>
            <person name="LaButti K."/>
            <person name="Lindquist E.A."/>
            <person name="Lipzen A."/>
            <person name="Lundell T."/>
            <person name="Morin E."/>
            <person name="Murat C."/>
            <person name="Riley R."/>
            <person name="Ohm R."/>
            <person name="Sun H."/>
            <person name="Tunlid A."/>
            <person name="Henrissat B."/>
            <person name="Grigoriev I.V."/>
            <person name="Hibbett D.S."/>
            <person name="Martin F."/>
        </authorList>
    </citation>
    <scope>NUCLEOTIDE SEQUENCE [LARGE SCALE GENOMIC DNA]</scope>
    <source>
        <strain evidence="3">F 1598</strain>
    </source>
</reference>
<name>A0A0C3FQQ7_PILCF</name>
<protein>
    <submittedName>
        <fullName evidence="2">Uncharacterized protein</fullName>
    </submittedName>
</protein>
<evidence type="ECO:0000313" key="2">
    <source>
        <dbReference type="EMBL" id="KIM81496.1"/>
    </source>
</evidence>
<dbReference type="InParanoid" id="A0A0C3FQQ7"/>
<feature type="transmembrane region" description="Helical" evidence="1">
    <location>
        <begin position="7"/>
        <end position="26"/>
    </location>
</feature>
<proteinExistence type="predicted"/>
<gene>
    <name evidence="2" type="ORF">PILCRDRAFT_821286</name>
</gene>
<dbReference type="AlphaFoldDB" id="A0A0C3FQQ7"/>
<organism evidence="2 3">
    <name type="scientific">Piloderma croceum (strain F 1598)</name>
    <dbReference type="NCBI Taxonomy" id="765440"/>
    <lineage>
        <taxon>Eukaryota</taxon>
        <taxon>Fungi</taxon>
        <taxon>Dikarya</taxon>
        <taxon>Basidiomycota</taxon>
        <taxon>Agaricomycotina</taxon>
        <taxon>Agaricomycetes</taxon>
        <taxon>Agaricomycetidae</taxon>
        <taxon>Atheliales</taxon>
        <taxon>Atheliaceae</taxon>
        <taxon>Piloderma</taxon>
    </lineage>
</organism>
<accession>A0A0C3FQQ7</accession>
<dbReference type="Proteomes" id="UP000054166">
    <property type="component" value="Unassembled WGS sequence"/>
</dbReference>